<proteinExistence type="predicted"/>
<dbReference type="AlphaFoldDB" id="A0A6N6W192"/>
<dbReference type="OrthoDB" id="9119589at2"/>
<dbReference type="EMBL" id="VOSW01000195">
    <property type="protein sequence ID" value="KAE8753564.1"/>
    <property type="molecule type" value="Genomic_DNA"/>
</dbReference>
<accession>A0A6N6W192</accession>
<evidence type="ECO:0000313" key="2">
    <source>
        <dbReference type="Proteomes" id="UP000463700"/>
    </source>
</evidence>
<protein>
    <submittedName>
        <fullName evidence="1">Uncharacterized protein</fullName>
    </submittedName>
</protein>
<sequence>MASLPMYFQFTAESNRCLGVAQNNQGSVIGPGAPLQLGYVTDPKVQLAWDYETTFGFIILDFSMFGGQKLAVDFADGKVATDTYLQLRPFTGVPSQRWSLLIRPGYITSLANTTLVIDDHFNSTQADNPIWAHTYNGTTAQQWTPKPLNEFLTAVKPQSKAQYA</sequence>
<comment type="caution">
    <text evidence="1">The sequence shown here is derived from an EMBL/GenBank/DDBJ whole genome shotgun (WGS) entry which is preliminary data.</text>
</comment>
<gene>
    <name evidence="1" type="ORF">FSO04_44480</name>
</gene>
<organism evidence="1 2">
    <name type="scientific">Paraburkholderia madseniana</name>
    <dbReference type="NCBI Taxonomy" id="2599607"/>
    <lineage>
        <taxon>Bacteria</taxon>
        <taxon>Pseudomonadati</taxon>
        <taxon>Pseudomonadota</taxon>
        <taxon>Betaproteobacteria</taxon>
        <taxon>Burkholderiales</taxon>
        <taxon>Burkholderiaceae</taxon>
        <taxon>Paraburkholderia</taxon>
    </lineage>
</organism>
<reference evidence="1 2" key="1">
    <citation type="journal article" date="2020" name="Int. J. Syst. Evol. Microbiol.">
        <title>Paraburkholderia madseniana sp. nov., a phenolic acid-degrading bacterium isolated from acidic forest soil.</title>
        <authorList>
            <person name="Wilhelm R.C."/>
            <person name="Murphy S.J.L."/>
            <person name="Feriancek N.M."/>
            <person name="Karasz D.C."/>
            <person name="DeRito C.M."/>
            <person name="Newman J.D."/>
            <person name="Buckley D.H."/>
        </authorList>
    </citation>
    <scope>NUCLEOTIDE SEQUENCE [LARGE SCALE GENOMIC DNA]</scope>
    <source>
        <strain evidence="1 2">RP11</strain>
    </source>
</reference>
<dbReference type="Gene3D" id="2.80.10.50">
    <property type="match status" value="1"/>
</dbReference>
<dbReference type="SUPFAM" id="SSF50370">
    <property type="entry name" value="Ricin B-like lectins"/>
    <property type="match status" value="1"/>
</dbReference>
<dbReference type="CDD" id="cd00161">
    <property type="entry name" value="beta-trefoil_Ricin-like"/>
    <property type="match status" value="1"/>
</dbReference>
<dbReference type="Proteomes" id="UP000463700">
    <property type="component" value="Unassembled WGS sequence"/>
</dbReference>
<dbReference type="PROSITE" id="PS50231">
    <property type="entry name" value="RICIN_B_LECTIN"/>
    <property type="match status" value="1"/>
</dbReference>
<dbReference type="InterPro" id="IPR035992">
    <property type="entry name" value="Ricin_B-like_lectins"/>
</dbReference>
<evidence type="ECO:0000313" key="1">
    <source>
        <dbReference type="EMBL" id="KAE8753564.1"/>
    </source>
</evidence>
<name>A0A6N6W192_9BURK</name>